<evidence type="ECO:0000313" key="1">
    <source>
        <dbReference type="EMBL" id="GMH22592.1"/>
    </source>
</evidence>
<dbReference type="EMBL" id="BSYO01000025">
    <property type="protein sequence ID" value="GMH22592.1"/>
    <property type="molecule type" value="Genomic_DNA"/>
</dbReference>
<dbReference type="AlphaFoldDB" id="A0AAD3T5Y5"/>
<accession>A0AAD3T5Y5</accession>
<proteinExistence type="predicted"/>
<organism evidence="1 2">
    <name type="scientific">Nepenthes gracilis</name>
    <name type="common">Slender pitcher plant</name>
    <dbReference type="NCBI Taxonomy" id="150966"/>
    <lineage>
        <taxon>Eukaryota</taxon>
        <taxon>Viridiplantae</taxon>
        <taxon>Streptophyta</taxon>
        <taxon>Embryophyta</taxon>
        <taxon>Tracheophyta</taxon>
        <taxon>Spermatophyta</taxon>
        <taxon>Magnoliopsida</taxon>
        <taxon>eudicotyledons</taxon>
        <taxon>Gunneridae</taxon>
        <taxon>Pentapetalae</taxon>
        <taxon>Caryophyllales</taxon>
        <taxon>Nepenthaceae</taxon>
        <taxon>Nepenthes</taxon>
    </lineage>
</organism>
<dbReference type="Proteomes" id="UP001279734">
    <property type="component" value="Unassembled WGS sequence"/>
</dbReference>
<protein>
    <submittedName>
        <fullName evidence="1">Uncharacterized protein</fullName>
    </submittedName>
</protein>
<comment type="caution">
    <text evidence="1">The sequence shown here is derived from an EMBL/GenBank/DDBJ whole genome shotgun (WGS) entry which is preliminary data.</text>
</comment>
<sequence>MEFRESQSVRGARYETQATVSKDMGQAFLQNVSEDSKKFLLNLLENRNEDTVLNIFEDIEQSSVQNLSEDRNKDLVQNLSWDLCRTDRHCIILLLERKSYLKELSECLPHCS</sequence>
<reference evidence="1" key="1">
    <citation type="submission" date="2023-05" db="EMBL/GenBank/DDBJ databases">
        <title>Nepenthes gracilis genome sequencing.</title>
        <authorList>
            <person name="Fukushima K."/>
        </authorList>
    </citation>
    <scope>NUCLEOTIDE SEQUENCE</scope>
    <source>
        <strain evidence="1">SING2019-196</strain>
    </source>
</reference>
<gene>
    <name evidence="1" type="ORF">Nepgr_024435</name>
</gene>
<name>A0AAD3T5Y5_NEPGR</name>
<evidence type="ECO:0000313" key="2">
    <source>
        <dbReference type="Proteomes" id="UP001279734"/>
    </source>
</evidence>
<keyword evidence="2" id="KW-1185">Reference proteome</keyword>